<dbReference type="InterPro" id="IPR003594">
    <property type="entry name" value="HATPase_dom"/>
</dbReference>
<dbReference type="EC" id="2.7.13.3" evidence="2"/>
<comment type="caution">
    <text evidence="10">The sequence shown here is derived from an EMBL/GenBank/DDBJ whole genome shotgun (WGS) entry which is preliminary data.</text>
</comment>
<evidence type="ECO:0000313" key="10">
    <source>
        <dbReference type="EMBL" id="TYP70422.1"/>
    </source>
</evidence>
<evidence type="ECO:0000256" key="5">
    <source>
        <dbReference type="ARBA" id="ARBA00022741"/>
    </source>
</evidence>
<dbReference type="Pfam" id="PF00512">
    <property type="entry name" value="HisKA"/>
    <property type="match status" value="1"/>
</dbReference>
<dbReference type="InterPro" id="IPR004358">
    <property type="entry name" value="Sig_transdc_His_kin-like_C"/>
</dbReference>
<dbReference type="CDD" id="cd00082">
    <property type="entry name" value="HisKA"/>
    <property type="match status" value="1"/>
</dbReference>
<keyword evidence="8" id="KW-0902">Two-component regulatory system</keyword>
<dbReference type="EMBL" id="VNHU01000012">
    <property type="protein sequence ID" value="TYP70422.1"/>
    <property type="molecule type" value="Genomic_DNA"/>
</dbReference>
<dbReference type="InterPro" id="IPR003018">
    <property type="entry name" value="GAF"/>
</dbReference>
<dbReference type="GO" id="GO:0005524">
    <property type="term" value="F:ATP binding"/>
    <property type="evidence" value="ECO:0007669"/>
    <property type="project" value="UniProtKB-KW"/>
</dbReference>
<dbReference type="InterPro" id="IPR036097">
    <property type="entry name" value="HisK_dim/P_sf"/>
</dbReference>
<dbReference type="SMART" id="SM00388">
    <property type="entry name" value="HisKA"/>
    <property type="match status" value="1"/>
</dbReference>
<feature type="domain" description="Histidine kinase" evidence="9">
    <location>
        <begin position="184"/>
        <end position="397"/>
    </location>
</feature>
<dbReference type="InterPro" id="IPR036890">
    <property type="entry name" value="HATPase_C_sf"/>
</dbReference>
<dbReference type="CDD" id="cd00075">
    <property type="entry name" value="HATPase"/>
    <property type="match status" value="1"/>
</dbReference>
<evidence type="ECO:0000256" key="6">
    <source>
        <dbReference type="ARBA" id="ARBA00022777"/>
    </source>
</evidence>
<dbReference type="InterPro" id="IPR005467">
    <property type="entry name" value="His_kinase_dom"/>
</dbReference>
<dbReference type="OrthoDB" id="9781208at2"/>
<evidence type="ECO:0000256" key="2">
    <source>
        <dbReference type="ARBA" id="ARBA00012438"/>
    </source>
</evidence>
<dbReference type="InterPro" id="IPR029016">
    <property type="entry name" value="GAF-like_dom_sf"/>
</dbReference>
<dbReference type="PANTHER" id="PTHR42878:SF7">
    <property type="entry name" value="SENSOR HISTIDINE KINASE GLRK"/>
    <property type="match status" value="1"/>
</dbReference>
<evidence type="ECO:0000259" key="9">
    <source>
        <dbReference type="PROSITE" id="PS50109"/>
    </source>
</evidence>
<dbReference type="AlphaFoldDB" id="A0A5S5BW56"/>
<dbReference type="InterPro" id="IPR050351">
    <property type="entry name" value="BphY/WalK/GraS-like"/>
</dbReference>
<dbReference type="GO" id="GO:0007234">
    <property type="term" value="P:osmosensory signaling via phosphorelay pathway"/>
    <property type="evidence" value="ECO:0007669"/>
    <property type="project" value="TreeGrafter"/>
</dbReference>
<accession>A0A5S5BW56</accession>
<sequence>MLNSASPAIQTDIEAIGNIPIVSKMLDVICRTTNMRFAAIARVTDTQWITCSSRDDINFGLTPGDELELGTTICNEIRQHHMAVVIDHVTEDSNFCNHHTPLQYGFQSYISFPIFRKTGEFFGTLCAIDPEPAKLDNPKIRGMFELYTDLIAFHLQTVEQLKITTQLLEEERKIAELRETFIAILGHDLRNPVGTTRMCADMILLNPTPKASIKNANIIKATSYRMQGLIDNLLDFAKGHLGDGIKLDLTTDPKVLHNSIEQVIAEIKAMAPERSFDIKLQIPENISCDANRVAQLFSNLLGNAIAHGSVDHPIKTETKLENKSFSIMVTNGGKKISDSAMQSLFKPFYSENTDVNKSGLGLGLYIASEIAKAHHGKLKATSSNKQTNFTFSMPLTK</sequence>
<keyword evidence="6" id="KW-0418">Kinase</keyword>
<organism evidence="10 11">
    <name type="scientific">Aquimarina intermedia</name>
    <dbReference type="NCBI Taxonomy" id="350814"/>
    <lineage>
        <taxon>Bacteria</taxon>
        <taxon>Pseudomonadati</taxon>
        <taxon>Bacteroidota</taxon>
        <taxon>Flavobacteriia</taxon>
        <taxon>Flavobacteriales</taxon>
        <taxon>Flavobacteriaceae</taxon>
        <taxon>Aquimarina</taxon>
    </lineage>
</organism>
<dbReference type="PANTHER" id="PTHR42878">
    <property type="entry name" value="TWO-COMPONENT HISTIDINE KINASE"/>
    <property type="match status" value="1"/>
</dbReference>
<reference evidence="10 11" key="1">
    <citation type="submission" date="2019-07" db="EMBL/GenBank/DDBJ databases">
        <title>Genomic Encyclopedia of Archaeal and Bacterial Type Strains, Phase II (KMG-II): from individual species to whole genera.</title>
        <authorList>
            <person name="Goeker M."/>
        </authorList>
    </citation>
    <scope>NUCLEOTIDE SEQUENCE [LARGE SCALE GENOMIC DNA]</scope>
    <source>
        <strain evidence="10 11">DSM 17527</strain>
    </source>
</reference>
<dbReference type="SMART" id="SM00065">
    <property type="entry name" value="GAF"/>
    <property type="match status" value="1"/>
</dbReference>
<gene>
    <name evidence="10" type="ORF">BD809_11214</name>
</gene>
<dbReference type="SUPFAM" id="SSF55874">
    <property type="entry name" value="ATPase domain of HSP90 chaperone/DNA topoisomerase II/histidine kinase"/>
    <property type="match status" value="1"/>
</dbReference>
<dbReference type="GO" id="GO:0030295">
    <property type="term" value="F:protein kinase activator activity"/>
    <property type="evidence" value="ECO:0007669"/>
    <property type="project" value="TreeGrafter"/>
</dbReference>
<dbReference type="Gene3D" id="1.10.287.130">
    <property type="match status" value="1"/>
</dbReference>
<dbReference type="Pfam" id="PF02518">
    <property type="entry name" value="HATPase_c"/>
    <property type="match status" value="1"/>
</dbReference>
<dbReference type="GO" id="GO:0000155">
    <property type="term" value="F:phosphorelay sensor kinase activity"/>
    <property type="evidence" value="ECO:0007669"/>
    <property type="project" value="InterPro"/>
</dbReference>
<dbReference type="GO" id="GO:0000156">
    <property type="term" value="F:phosphorelay response regulator activity"/>
    <property type="evidence" value="ECO:0007669"/>
    <property type="project" value="TreeGrafter"/>
</dbReference>
<keyword evidence="4" id="KW-0808">Transferase</keyword>
<dbReference type="SUPFAM" id="SSF47384">
    <property type="entry name" value="Homodimeric domain of signal transducing histidine kinase"/>
    <property type="match status" value="1"/>
</dbReference>
<dbReference type="PRINTS" id="PR00344">
    <property type="entry name" value="BCTRLSENSOR"/>
</dbReference>
<evidence type="ECO:0000256" key="3">
    <source>
        <dbReference type="ARBA" id="ARBA00022553"/>
    </source>
</evidence>
<dbReference type="Gene3D" id="3.30.450.40">
    <property type="match status" value="1"/>
</dbReference>
<dbReference type="Proteomes" id="UP000324376">
    <property type="component" value="Unassembled WGS sequence"/>
</dbReference>
<evidence type="ECO:0000256" key="8">
    <source>
        <dbReference type="ARBA" id="ARBA00023012"/>
    </source>
</evidence>
<dbReference type="RefSeq" id="WP_148783645.1">
    <property type="nucleotide sequence ID" value="NZ_VNHU01000012.1"/>
</dbReference>
<keyword evidence="7" id="KW-0067">ATP-binding</keyword>
<evidence type="ECO:0000256" key="7">
    <source>
        <dbReference type="ARBA" id="ARBA00022840"/>
    </source>
</evidence>
<name>A0A5S5BW56_9FLAO</name>
<comment type="catalytic activity">
    <reaction evidence="1">
        <text>ATP + protein L-histidine = ADP + protein N-phospho-L-histidine.</text>
        <dbReference type="EC" id="2.7.13.3"/>
    </reaction>
</comment>
<dbReference type="Pfam" id="PF01590">
    <property type="entry name" value="GAF"/>
    <property type="match status" value="1"/>
</dbReference>
<dbReference type="Gene3D" id="3.30.565.10">
    <property type="entry name" value="Histidine kinase-like ATPase, C-terminal domain"/>
    <property type="match status" value="1"/>
</dbReference>
<evidence type="ECO:0000256" key="4">
    <source>
        <dbReference type="ARBA" id="ARBA00022679"/>
    </source>
</evidence>
<dbReference type="PROSITE" id="PS50109">
    <property type="entry name" value="HIS_KIN"/>
    <property type="match status" value="1"/>
</dbReference>
<keyword evidence="11" id="KW-1185">Reference proteome</keyword>
<evidence type="ECO:0000256" key="1">
    <source>
        <dbReference type="ARBA" id="ARBA00000085"/>
    </source>
</evidence>
<protein>
    <recommendedName>
        <fullName evidence="2">histidine kinase</fullName>
        <ecNumber evidence="2">2.7.13.3</ecNumber>
    </recommendedName>
</protein>
<dbReference type="InterPro" id="IPR003661">
    <property type="entry name" value="HisK_dim/P_dom"/>
</dbReference>
<dbReference type="SMART" id="SM00387">
    <property type="entry name" value="HATPase_c"/>
    <property type="match status" value="1"/>
</dbReference>
<keyword evidence="5" id="KW-0547">Nucleotide-binding</keyword>
<dbReference type="SUPFAM" id="SSF55781">
    <property type="entry name" value="GAF domain-like"/>
    <property type="match status" value="1"/>
</dbReference>
<evidence type="ECO:0000313" key="11">
    <source>
        <dbReference type="Proteomes" id="UP000324376"/>
    </source>
</evidence>
<proteinExistence type="predicted"/>
<keyword evidence="3" id="KW-0597">Phosphoprotein</keyword>